<accession>A0A8W8IH39</accession>
<sequence length="240" mass="27232">MDAKKQRKANFSDVEVEVLVDAVGTSYKVLYGKFSPCLTNNMKTMAWESVTEKVNAVSLQCTRGEVEVKKKWQDMQSAVKKKEAQRRKNLTQTGGGPSQLPMLKPWEEKILQLIPQSAISGIEDGVDTSEVRSSLQMSQKPSCLEIQPFIITEVPAEELENLDTNSDVPVVSQSEGKRKAQTFNEYNYGSRRLIEIEEEKLSIKKQRLEIEKERLEILKNFYALFSSSNVQSVCNLLSEF</sequence>
<keyword evidence="1" id="KW-0175">Coiled coil</keyword>
<keyword evidence="5" id="KW-1185">Reference proteome</keyword>
<feature type="domain" description="Myb/SANT-like DNA-binding" evidence="3">
    <location>
        <begin position="7"/>
        <end position="84"/>
    </location>
</feature>
<protein>
    <recommendedName>
        <fullName evidence="3">Myb/SANT-like DNA-binding domain-containing protein</fullName>
    </recommendedName>
</protein>
<reference evidence="4" key="1">
    <citation type="submission" date="2022-08" db="UniProtKB">
        <authorList>
            <consortium name="EnsemblMetazoa"/>
        </authorList>
    </citation>
    <scope>IDENTIFICATION</scope>
    <source>
        <strain evidence="4">05x7-T-G4-1.051#20</strain>
    </source>
</reference>
<dbReference type="PANTHER" id="PTHR23098">
    <property type="entry name" value="AGAP001331-PA-RELATED"/>
    <property type="match status" value="1"/>
</dbReference>
<dbReference type="Proteomes" id="UP000005408">
    <property type="component" value="Unassembled WGS sequence"/>
</dbReference>
<feature type="region of interest" description="Disordered" evidence="2">
    <location>
        <begin position="77"/>
        <end position="101"/>
    </location>
</feature>
<evidence type="ECO:0000259" key="3">
    <source>
        <dbReference type="Pfam" id="PF13873"/>
    </source>
</evidence>
<dbReference type="PANTHER" id="PTHR23098:SF16">
    <property type="entry name" value="REGULATORY PROTEIN ZESTE"/>
    <property type="match status" value="1"/>
</dbReference>
<dbReference type="Pfam" id="PF13873">
    <property type="entry name" value="Myb_DNA-bind_5"/>
    <property type="match status" value="1"/>
</dbReference>
<dbReference type="AlphaFoldDB" id="A0A8W8IH39"/>
<dbReference type="InterPro" id="IPR028002">
    <property type="entry name" value="Myb_DNA-bind_5"/>
</dbReference>
<evidence type="ECO:0000256" key="1">
    <source>
        <dbReference type="SAM" id="Coils"/>
    </source>
</evidence>
<name>A0A8W8IH39_MAGGI</name>
<dbReference type="EnsemblMetazoa" id="G13905.1">
    <property type="protein sequence ID" value="G13905.1:cds"/>
    <property type="gene ID" value="G13905"/>
</dbReference>
<evidence type="ECO:0000313" key="4">
    <source>
        <dbReference type="EnsemblMetazoa" id="G13905.1:cds"/>
    </source>
</evidence>
<evidence type="ECO:0000313" key="5">
    <source>
        <dbReference type="Proteomes" id="UP000005408"/>
    </source>
</evidence>
<feature type="coiled-coil region" evidence="1">
    <location>
        <begin position="191"/>
        <end position="218"/>
    </location>
</feature>
<evidence type="ECO:0000256" key="2">
    <source>
        <dbReference type="SAM" id="MobiDB-lite"/>
    </source>
</evidence>
<organism evidence="4 5">
    <name type="scientific">Magallana gigas</name>
    <name type="common">Pacific oyster</name>
    <name type="synonym">Crassostrea gigas</name>
    <dbReference type="NCBI Taxonomy" id="29159"/>
    <lineage>
        <taxon>Eukaryota</taxon>
        <taxon>Metazoa</taxon>
        <taxon>Spiralia</taxon>
        <taxon>Lophotrochozoa</taxon>
        <taxon>Mollusca</taxon>
        <taxon>Bivalvia</taxon>
        <taxon>Autobranchia</taxon>
        <taxon>Pteriomorphia</taxon>
        <taxon>Ostreida</taxon>
        <taxon>Ostreoidea</taxon>
        <taxon>Ostreidae</taxon>
        <taxon>Magallana</taxon>
    </lineage>
</organism>
<proteinExistence type="predicted"/>
<dbReference type="GO" id="GO:0005634">
    <property type="term" value="C:nucleus"/>
    <property type="evidence" value="ECO:0007669"/>
    <property type="project" value="TreeGrafter"/>
</dbReference>